<keyword evidence="2" id="KW-0732">Signal</keyword>
<dbReference type="EMBL" id="JBHSPB010000001">
    <property type="protein sequence ID" value="MFC5718840.1"/>
    <property type="molecule type" value="Genomic_DNA"/>
</dbReference>
<dbReference type="GO" id="GO:0005524">
    <property type="term" value="F:ATP binding"/>
    <property type="evidence" value="ECO:0007669"/>
    <property type="project" value="UniProtKB-KW"/>
</dbReference>
<gene>
    <name evidence="3" type="ORF">ACFP1Z_01430</name>
</gene>
<sequence>MSLPLSRRIARVALLVAAGAAPVIGAAGAANAADLKAPELGGLSAVDGANLGNNIESASHQTGAVTTETGTKAIKGTVPGATDTVAQTGKTVAPAANKAAGEAGSSAGSLVGNAAGTASKTSLPSTGNLPLSGGALG</sequence>
<dbReference type="RefSeq" id="WP_390313831.1">
    <property type="nucleotide sequence ID" value="NZ_JBHSPB010000001.1"/>
</dbReference>
<comment type="caution">
    <text evidence="3">The sequence shown here is derived from an EMBL/GenBank/DDBJ whole genome shotgun (WGS) entry which is preliminary data.</text>
</comment>
<evidence type="ECO:0000313" key="3">
    <source>
        <dbReference type="EMBL" id="MFC5718840.1"/>
    </source>
</evidence>
<evidence type="ECO:0000256" key="1">
    <source>
        <dbReference type="SAM" id="MobiDB-lite"/>
    </source>
</evidence>
<feature type="compositionally biased region" description="Polar residues" evidence="1">
    <location>
        <begin position="117"/>
        <end position="129"/>
    </location>
</feature>
<dbReference type="Proteomes" id="UP001596083">
    <property type="component" value="Unassembled WGS sequence"/>
</dbReference>
<feature type="region of interest" description="Disordered" evidence="1">
    <location>
        <begin position="117"/>
        <end position="137"/>
    </location>
</feature>
<keyword evidence="4" id="KW-1185">Reference proteome</keyword>
<keyword evidence="3" id="KW-0067">ATP-binding</keyword>
<feature type="signal peptide" evidence="2">
    <location>
        <begin position="1"/>
        <end position="32"/>
    </location>
</feature>
<feature type="chain" id="PRO_5046596306" evidence="2">
    <location>
        <begin position="33"/>
        <end position="137"/>
    </location>
</feature>
<evidence type="ECO:0000256" key="2">
    <source>
        <dbReference type="SAM" id="SignalP"/>
    </source>
</evidence>
<name>A0ABW0YWP7_9ACTN</name>
<evidence type="ECO:0000313" key="4">
    <source>
        <dbReference type="Proteomes" id="UP001596083"/>
    </source>
</evidence>
<keyword evidence="3" id="KW-0547">Nucleotide-binding</keyword>
<protein>
    <submittedName>
        <fullName evidence="3">ATP-binding protein</fullName>
    </submittedName>
</protein>
<accession>A0ABW0YWP7</accession>
<organism evidence="3 4">
    <name type="scientific">Streptomyces gamaensis</name>
    <dbReference type="NCBI Taxonomy" id="1763542"/>
    <lineage>
        <taxon>Bacteria</taxon>
        <taxon>Bacillati</taxon>
        <taxon>Actinomycetota</taxon>
        <taxon>Actinomycetes</taxon>
        <taxon>Kitasatosporales</taxon>
        <taxon>Streptomycetaceae</taxon>
        <taxon>Streptomyces</taxon>
    </lineage>
</organism>
<reference evidence="4" key="1">
    <citation type="journal article" date="2019" name="Int. J. Syst. Evol. Microbiol.">
        <title>The Global Catalogue of Microorganisms (GCM) 10K type strain sequencing project: providing services to taxonomists for standard genome sequencing and annotation.</title>
        <authorList>
            <consortium name="The Broad Institute Genomics Platform"/>
            <consortium name="The Broad Institute Genome Sequencing Center for Infectious Disease"/>
            <person name="Wu L."/>
            <person name="Ma J."/>
        </authorList>
    </citation>
    <scope>NUCLEOTIDE SEQUENCE [LARGE SCALE GENOMIC DNA]</scope>
    <source>
        <strain evidence="4">CGMCC 4.7304</strain>
    </source>
</reference>
<proteinExistence type="predicted"/>